<evidence type="ECO:0000313" key="4">
    <source>
        <dbReference type="EMBL" id="SFB83514.1"/>
    </source>
</evidence>
<dbReference type="SUPFAM" id="SSF51735">
    <property type="entry name" value="NAD(P)-binding Rossmann-fold domains"/>
    <property type="match status" value="1"/>
</dbReference>
<dbReference type="InterPro" id="IPR032459">
    <property type="entry name" value="Oxidoreduct_C"/>
</dbReference>
<reference evidence="4 5" key="1">
    <citation type="submission" date="2016-10" db="EMBL/GenBank/DDBJ databases">
        <authorList>
            <person name="de Groot N.N."/>
        </authorList>
    </citation>
    <scope>NUCLEOTIDE SEQUENCE [LARGE SCALE GENOMIC DNA]</scope>
    <source>
        <strain evidence="4 5">DSM 22900</strain>
    </source>
</reference>
<keyword evidence="5" id="KW-1185">Reference proteome</keyword>
<dbReference type="Pfam" id="PF01408">
    <property type="entry name" value="GFO_IDH_MocA"/>
    <property type="match status" value="1"/>
</dbReference>
<dbReference type="PANTHER" id="PTHR43818:SF11">
    <property type="entry name" value="BCDNA.GH03377"/>
    <property type="match status" value="1"/>
</dbReference>
<protein>
    <submittedName>
        <fullName evidence="4">Putative oxidoreductase C terminal domain-containing protein</fullName>
    </submittedName>
</protein>
<dbReference type="InterPro" id="IPR036291">
    <property type="entry name" value="NAD(P)-bd_dom_sf"/>
</dbReference>
<dbReference type="GO" id="GO:0016491">
    <property type="term" value="F:oxidoreductase activity"/>
    <property type="evidence" value="ECO:0007669"/>
    <property type="project" value="UniProtKB-KW"/>
</dbReference>
<dbReference type="PANTHER" id="PTHR43818">
    <property type="entry name" value="BCDNA.GH03377"/>
    <property type="match status" value="1"/>
</dbReference>
<evidence type="ECO:0000256" key="1">
    <source>
        <dbReference type="ARBA" id="ARBA00023002"/>
    </source>
</evidence>
<dbReference type="EMBL" id="FOLL01000001">
    <property type="protein sequence ID" value="SFB83514.1"/>
    <property type="molecule type" value="Genomic_DNA"/>
</dbReference>
<dbReference type="RefSeq" id="WP_090970520.1">
    <property type="nucleotide sequence ID" value="NZ_FOLL01000001.1"/>
</dbReference>
<organism evidence="4 5">
    <name type="scientific">Parapedobacter composti</name>
    <dbReference type="NCBI Taxonomy" id="623281"/>
    <lineage>
        <taxon>Bacteria</taxon>
        <taxon>Pseudomonadati</taxon>
        <taxon>Bacteroidota</taxon>
        <taxon>Sphingobacteriia</taxon>
        <taxon>Sphingobacteriales</taxon>
        <taxon>Sphingobacteriaceae</taxon>
        <taxon>Parapedobacter</taxon>
    </lineage>
</organism>
<feature type="domain" description="Putative oxidoreductase C-terminal" evidence="3">
    <location>
        <begin position="178"/>
        <end position="457"/>
    </location>
</feature>
<dbReference type="InterPro" id="IPR050463">
    <property type="entry name" value="Gfo/Idh/MocA_oxidrdct_glycsds"/>
</dbReference>
<dbReference type="InterPro" id="IPR000683">
    <property type="entry name" value="Gfo/Idh/MocA-like_OxRdtase_N"/>
</dbReference>
<accession>A0A1I1E8V0</accession>
<evidence type="ECO:0000313" key="5">
    <source>
        <dbReference type="Proteomes" id="UP000199577"/>
    </source>
</evidence>
<evidence type="ECO:0000259" key="2">
    <source>
        <dbReference type="Pfam" id="PF01408"/>
    </source>
</evidence>
<dbReference type="OrthoDB" id="9785257at2"/>
<dbReference type="Pfam" id="PF16490">
    <property type="entry name" value="Oxidoreduct_C"/>
    <property type="match status" value="1"/>
</dbReference>
<keyword evidence="1" id="KW-0560">Oxidoreductase</keyword>
<evidence type="ECO:0000259" key="3">
    <source>
        <dbReference type="Pfam" id="PF16490"/>
    </source>
</evidence>
<dbReference type="AlphaFoldDB" id="A0A1I1E8V0"/>
<feature type="domain" description="Gfo/Idh/MocA-like oxidoreductase N-terminal" evidence="2">
    <location>
        <begin position="73"/>
        <end position="158"/>
    </location>
</feature>
<sequence length="463" mass="52214">MDRQQKLITLLAFACLGACQGGADNMQQKDIRLITVAPGHFHAALVQKSMYPEVDSVVHVYAPEGPELKAHLALIDQYNTRADNPTRWNEVVYQGEDYLEKMLEERKGNVVVLAGNNQRKIDYISRSVDAGLNVLADKPMAINKEGFSKLQQAFATAKEKDVLLYDIMTERYEINTMLQRSLSQVPEFFGGLVEGSPDQPAITKESVHHFFKEVSGKPLVRPAWFYDTKQQGEGLVDVTTHLIDLVQWESFPEEIIDYKQDIELLSARRWSTSLTPAQFERSTGQAEFPSFLSSSLGDDGNLAVYANGEINYRLKGIHAKVSVIWNFEAPQGTGDTHYSIMRGKYANLIIRQGAEEQYKPRLYVESTGERDDDAFENALKKAVDQLDGTYKGLAYEKVDDGRYLINIDPSLVTTHEEHFAEVTEKYLGFLQSGTMPEWEVPNMIAKYYLTTKALEEAETVSAP</sequence>
<proteinExistence type="predicted"/>
<dbReference type="GO" id="GO:0000166">
    <property type="term" value="F:nucleotide binding"/>
    <property type="evidence" value="ECO:0007669"/>
    <property type="project" value="InterPro"/>
</dbReference>
<gene>
    <name evidence="4" type="ORF">SAMN05421747_101416</name>
</gene>
<dbReference type="Gene3D" id="3.40.50.720">
    <property type="entry name" value="NAD(P)-binding Rossmann-like Domain"/>
    <property type="match status" value="1"/>
</dbReference>
<dbReference type="STRING" id="623281.SAMN05421747_101416"/>
<dbReference type="Proteomes" id="UP000199577">
    <property type="component" value="Unassembled WGS sequence"/>
</dbReference>
<name>A0A1I1E8V0_9SPHI</name>